<dbReference type="InterPro" id="IPR002187">
    <property type="entry name" value="N-reg_PII"/>
</dbReference>
<name>A0A8G1A1K1_9EURY</name>
<comment type="similarity">
    <text evidence="2">Belongs to the P(II) protein family.</text>
</comment>
<evidence type="ECO:0000256" key="1">
    <source>
        <dbReference type="PIRSR" id="PIRSR602187-50"/>
    </source>
</evidence>
<dbReference type="InterPro" id="IPR017918">
    <property type="entry name" value="N-reg_PII_CS"/>
</dbReference>
<dbReference type="Gene3D" id="3.30.70.120">
    <property type="match status" value="1"/>
</dbReference>
<dbReference type="OrthoDB" id="10960at2157"/>
<organism evidence="3 4">
    <name type="scientific">Methanofollis formosanus</name>
    <dbReference type="NCBI Taxonomy" id="299308"/>
    <lineage>
        <taxon>Archaea</taxon>
        <taxon>Methanobacteriati</taxon>
        <taxon>Methanobacteriota</taxon>
        <taxon>Stenosarchaea group</taxon>
        <taxon>Methanomicrobia</taxon>
        <taxon>Methanomicrobiales</taxon>
        <taxon>Methanomicrobiaceae</taxon>
        <taxon>Methanofollis</taxon>
    </lineage>
</organism>
<dbReference type="GO" id="GO:0005524">
    <property type="term" value="F:ATP binding"/>
    <property type="evidence" value="ECO:0007669"/>
    <property type="project" value="TreeGrafter"/>
</dbReference>
<sequence length="112" mass="12566">MKKIEAIIRPTKFEDVKVALEEIGMVSMTVSEVKGRGQQKGVRQQWRGAEYLVDFFPKTRIELVVPDERVDVVVDVIAKAARTGQIGDGKIFVLPVERVIRVRTGEEGEEAV</sequence>
<dbReference type="SUPFAM" id="SSF54913">
    <property type="entry name" value="GlnB-like"/>
    <property type="match status" value="1"/>
</dbReference>
<dbReference type="GO" id="GO:0006808">
    <property type="term" value="P:regulation of nitrogen utilization"/>
    <property type="evidence" value="ECO:0007669"/>
    <property type="project" value="InterPro"/>
</dbReference>
<evidence type="ECO:0000313" key="4">
    <source>
        <dbReference type="Proteomes" id="UP000826709"/>
    </source>
</evidence>
<evidence type="ECO:0000313" key="3">
    <source>
        <dbReference type="EMBL" id="QYZ78850.1"/>
    </source>
</evidence>
<dbReference type="PANTHER" id="PTHR30115">
    <property type="entry name" value="NITROGEN REGULATORY PROTEIN P-II"/>
    <property type="match status" value="1"/>
</dbReference>
<dbReference type="SMART" id="SM00938">
    <property type="entry name" value="P-II"/>
    <property type="match status" value="1"/>
</dbReference>
<dbReference type="InterPro" id="IPR011322">
    <property type="entry name" value="N-reg_PII-like_a/b"/>
</dbReference>
<dbReference type="PROSITE" id="PS51343">
    <property type="entry name" value="PII_GLNB_DOM"/>
    <property type="match status" value="1"/>
</dbReference>
<dbReference type="PANTHER" id="PTHR30115:SF11">
    <property type="entry name" value="NITROGEN REGULATORY PROTEIN P-II HOMOLOG"/>
    <property type="match status" value="1"/>
</dbReference>
<evidence type="ECO:0000256" key="2">
    <source>
        <dbReference type="RuleBase" id="RU003936"/>
    </source>
</evidence>
<accession>A0A8G1A1K1</accession>
<protein>
    <submittedName>
        <fullName evidence="3">P-II family nitrogen regulator</fullName>
    </submittedName>
</protein>
<feature type="modified residue" description="O-UMP-tyrosine" evidence="1">
    <location>
        <position position="51"/>
    </location>
</feature>
<dbReference type="InterPro" id="IPR015867">
    <property type="entry name" value="N-reg_PII/ATP_PRibTrfase_C"/>
</dbReference>
<dbReference type="RefSeq" id="WP_220682619.1">
    <property type="nucleotide sequence ID" value="NZ_CP037968.1"/>
</dbReference>
<dbReference type="EMBL" id="CP037968">
    <property type="protein sequence ID" value="QYZ78850.1"/>
    <property type="molecule type" value="Genomic_DNA"/>
</dbReference>
<dbReference type="AlphaFoldDB" id="A0A8G1A1K1"/>
<keyword evidence="4" id="KW-1185">Reference proteome</keyword>
<reference evidence="3" key="2">
    <citation type="submission" date="2019-03" db="EMBL/GenBank/DDBJ databases">
        <authorList>
            <person name="Chen S.-C."/>
            <person name="Wu S.-Y."/>
            <person name="Lai M.-C."/>
        </authorList>
    </citation>
    <scope>NUCLEOTIDE SEQUENCE</scope>
    <source>
        <strain evidence="3">ML15</strain>
    </source>
</reference>
<dbReference type="PROSITE" id="PS00638">
    <property type="entry name" value="PII_GLNB_CTER"/>
    <property type="match status" value="1"/>
</dbReference>
<keyword evidence="1" id="KW-0597">Phosphoprotein</keyword>
<dbReference type="PRINTS" id="PR00340">
    <property type="entry name" value="PIIGLNB"/>
</dbReference>
<reference evidence="3" key="1">
    <citation type="journal article" date="2005" name="Int. J. Syst. Evol. Microbiol.">
        <title>Methanofollis formosanus sp. nov., isolated from a fish pond.</title>
        <authorList>
            <person name="Wu S.Y."/>
            <person name="Chen S.C."/>
            <person name="Lai M.C."/>
        </authorList>
    </citation>
    <scope>NUCLEOTIDE SEQUENCE</scope>
    <source>
        <strain evidence="3">ML15</strain>
    </source>
</reference>
<dbReference type="KEGG" id="mfk:E2N92_05100"/>
<dbReference type="GO" id="GO:0005829">
    <property type="term" value="C:cytosol"/>
    <property type="evidence" value="ECO:0007669"/>
    <property type="project" value="TreeGrafter"/>
</dbReference>
<proteinExistence type="inferred from homology"/>
<dbReference type="Pfam" id="PF00543">
    <property type="entry name" value="P-II"/>
    <property type="match status" value="1"/>
</dbReference>
<dbReference type="Proteomes" id="UP000826709">
    <property type="component" value="Chromosome"/>
</dbReference>
<gene>
    <name evidence="3" type="ORF">E2N92_05100</name>
</gene>
<dbReference type="GO" id="GO:0030234">
    <property type="term" value="F:enzyme regulator activity"/>
    <property type="evidence" value="ECO:0007669"/>
    <property type="project" value="InterPro"/>
</dbReference>